<protein>
    <recommendedName>
        <fullName evidence="2">N-acetyltransferase domain-containing protein</fullName>
    </recommendedName>
</protein>
<evidence type="ECO:0000259" key="2">
    <source>
        <dbReference type="PROSITE" id="PS51186"/>
    </source>
</evidence>
<dbReference type="Pfam" id="PF00583">
    <property type="entry name" value="Acetyltransf_1"/>
    <property type="match status" value="1"/>
</dbReference>
<dbReference type="Gene3D" id="3.40.630.30">
    <property type="match status" value="1"/>
</dbReference>
<dbReference type="PROSITE" id="PS51186">
    <property type="entry name" value="GNAT"/>
    <property type="match status" value="1"/>
</dbReference>
<proteinExistence type="predicted"/>
<dbReference type="InterPro" id="IPR000182">
    <property type="entry name" value="GNAT_dom"/>
</dbReference>
<keyword evidence="4" id="KW-1185">Reference proteome</keyword>
<dbReference type="AlphaFoldDB" id="A0A023BZD9"/>
<organism evidence="3 4">
    <name type="scientific">Aquimarina atlantica</name>
    <dbReference type="NCBI Taxonomy" id="1317122"/>
    <lineage>
        <taxon>Bacteria</taxon>
        <taxon>Pseudomonadati</taxon>
        <taxon>Bacteroidota</taxon>
        <taxon>Flavobacteriia</taxon>
        <taxon>Flavobacteriales</taxon>
        <taxon>Flavobacteriaceae</taxon>
        <taxon>Aquimarina</taxon>
    </lineage>
</organism>
<accession>A0A023BZD9</accession>
<dbReference type="STRING" id="1317122.ATO12_01345"/>
<name>A0A023BZD9_9FLAO</name>
<evidence type="ECO:0000313" key="3">
    <source>
        <dbReference type="EMBL" id="EZH75452.1"/>
    </source>
</evidence>
<keyword evidence="1" id="KW-0808">Transferase</keyword>
<dbReference type="EMBL" id="AQRA01000001">
    <property type="protein sequence ID" value="EZH75452.1"/>
    <property type="molecule type" value="Genomic_DNA"/>
</dbReference>
<evidence type="ECO:0000256" key="1">
    <source>
        <dbReference type="ARBA" id="ARBA00022679"/>
    </source>
</evidence>
<dbReference type="eggNOG" id="COG0456">
    <property type="taxonomic scope" value="Bacteria"/>
</dbReference>
<dbReference type="GO" id="GO:0008080">
    <property type="term" value="F:N-acetyltransferase activity"/>
    <property type="evidence" value="ECO:0007669"/>
    <property type="project" value="InterPro"/>
</dbReference>
<dbReference type="PANTHER" id="PTHR13947:SF37">
    <property type="entry name" value="LD18367P"/>
    <property type="match status" value="1"/>
</dbReference>
<comment type="caution">
    <text evidence="3">The sequence shown here is derived from an EMBL/GenBank/DDBJ whole genome shotgun (WGS) entry which is preliminary data.</text>
</comment>
<sequence length="173" mass="20226">MNMGLKYREANADDFEGLRRLGKISYAEFSEVLSPENWKTLSTVLESEENVLNLIEISKIFICEIDSDIIGMIYFIPKGNPTELYQSDWCYIRFLGVDPKYRGFGIGKELVNTCLRYAKKTGEQTIALHTSEFMDPARTIYEKIGFKRIKEIERLGKKYWVYTMKLCFIKELN</sequence>
<dbReference type="CDD" id="cd04301">
    <property type="entry name" value="NAT_SF"/>
    <property type="match status" value="1"/>
</dbReference>
<feature type="domain" description="N-acetyltransferase" evidence="2">
    <location>
        <begin position="5"/>
        <end position="165"/>
    </location>
</feature>
<dbReference type="PANTHER" id="PTHR13947">
    <property type="entry name" value="GNAT FAMILY N-ACETYLTRANSFERASE"/>
    <property type="match status" value="1"/>
</dbReference>
<dbReference type="InterPro" id="IPR016181">
    <property type="entry name" value="Acyl_CoA_acyltransferase"/>
</dbReference>
<evidence type="ECO:0000313" key="4">
    <source>
        <dbReference type="Proteomes" id="UP000023541"/>
    </source>
</evidence>
<dbReference type="OrthoDB" id="1188001at2"/>
<dbReference type="InterPro" id="IPR050769">
    <property type="entry name" value="NAT_camello-type"/>
</dbReference>
<reference evidence="3 4" key="1">
    <citation type="submission" date="2014-04" db="EMBL/GenBank/DDBJ databases">
        <title>Aquimarina sp. 22II-S11-z7 Genome Sequencing.</title>
        <authorList>
            <person name="Lai Q."/>
        </authorList>
    </citation>
    <scope>NUCLEOTIDE SEQUENCE [LARGE SCALE GENOMIC DNA]</scope>
    <source>
        <strain evidence="3 4">22II-S11-z7</strain>
    </source>
</reference>
<dbReference type="Proteomes" id="UP000023541">
    <property type="component" value="Unassembled WGS sequence"/>
</dbReference>
<dbReference type="RefSeq" id="WP_034237962.1">
    <property type="nucleotide sequence ID" value="NZ_AQRA01000001.1"/>
</dbReference>
<gene>
    <name evidence="3" type="ORF">ATO12_01345</name>
</gene>
<dbReference type="SUPFAM" id="SSF55729">
    <property type="entry name" value="Acyl-CoA N-acyltransferases (Nat)"/>
    <property type="match status" value="1"/>
</dbReference>